<comment type="caution">
    <text evidence="3">The sequence shown here is derived from an EMBL/GenBank/DDBJ whole genome shotgun (WGS) entry which is preliminary data.</text>
</comment>
<keyword evidence="4" id="KW-1185">Reference proteome</keyword>
<dbReference type="EMBL" id="VSZS01000059">
    <property type="protein sequence ID" value="TYR33430.1"/>
    <property type="molecule type" value="Genomic_DNA"/>
</dbReference>
<proteinExistence type="inferred from homology"/>
<dbReference type="RefSeq" id="WP_148914105.1">
    <property type="nucleotide sequence ID" value="NZ_VSZS01000059.1"/>
</dbReference>
<evidence type="ECO:0000256" key="2">
    <source>
        <dbReference type="ARBA" id="ARBA00022649"/>
    </source>
</evidence>
<evidence type="ECO:0000313" key="4">
    <source>
        <dbReference type="Proteomes" id="UP000323258"/>
    </source>
</evidence>
<name>A0A5D4H3N6_9HYPH</name>
<reference evidence="3 4" key="2">
    <citation type="submission" date="2019-09" db="EMBL/GenBank/DDBJ databases">
        <title>Mesorhizobium sp. MaA-C15 isolated from Microcystis aeruginosa.</title>
        <authorList>
            <person name="Jeong S.E."/>
            <person name="Jin H.M."/>
            <person name="Jeon C.O."/>
        </authorList>
    </citation>
    <scope>NUCLEOTIDE SEQUENCE [LARGE SCALE GENOMIC DNA]</scope>
    <source>
        <strain evidence="3 4">MaA-C15</strain>
    </source>
</reference>
<protein>
    <submittedName>
        <fullName evidence="3">Type II toxin-antitoxin system RelE/ParE family toxin</fullName>
    </submittedName>
</protein>
<dbReference type="Proteomes" id="UP000323258">
    <property type="component" value="Unassembled WGS sequence"/>
</dbReference>
<dbReference type="Pfam" id="PF05016">
    <property type="entry name" value="ParE_toxin"/>
    <property type="match status" value="1"/>
</dbReference>
<dbReference type="InterPro" id="IPR051803">
    <property type="entry name" value="TA_system_RelE-like_toxin"/>
</dbReference>
<comment type="similarity">
    <text evidence="1">Belongs to the RelE toxin family.</text>
</comment>
<accession>A0A5D4H3N6</accession>
<sequence length="107" mass="12504">MAYRVLLAEDAERDIEDIFRFIAQRESVARADQVLTGLDDACGRLVDMPERGNVPKELASLGITDYREVHYKPFRIIYRVLGRNIVVYCVVDGRRDMQSFLERRLLR</sequence>
<dbReference type="InterPro" id="IPR007712">
    <property type="entry name" value="RelE/ParE_toxin"/>
</dbReference>
<evidence type="ECO:0000313" key="3">
    <source>
        <dbReference type="EMBL" id="TYR33430.1"/>
    </source>
</evidence>
<keyword evidence="2" id="KW-1277">Toxin-antitoxin system</keyword>
<dbReference type="PANTHER" id="PTHR33755">
    <property type="entry name" value="TOXIN PARE1-RELATED"/>
    <property type="match status" value="1"/>
</dbReference>
<dbReference type="SUPFAM" id="SSF143011">
    <property type="entry name" value="RelE-like"/>
    <property type="match status" value="1"/>
</dbReference>
<reference evidence="3 4" key="1">
    <citation type="submission" date="2019-08" db="EMBL/GenBank/DDBJ databases">
        <authorList>
            <person name="Seo Y.L."/>
        </authorList>
    </citation>
    <scope>NUCLEOTIDE SEQUENCE [LARGE SCALE GENOMIC DNA]</scope>
    <source>
        <strain evidence="3 4">MaA-C15</strain>
    </source>
</reference>
<organism evidence="3 4">
    <name type="scientific">Neoaquamicrobium microcysteis</name>
    <dbReference type="NCBI Taxonomy" id="2682781"/>
    <lineage>
        <taxon>Bacteria</taxon>
        <taxon>Pseudomonadati</taxon>
        <taxon>Pseudomonadota</taxon>
        <taxon>Alphaproteobacteria</taxon>
        <taxon>Hyphomicrobiales</taxon>
        <taxon>Phyllobacteriaceae</taxon>
        <taxon>Neoaquamicrobium</taxon>
    </lineage>
</organism>
<dbReference type="Gene3D" id="3.30.2310.20">
    <property type="entry name" value="RelE-like"/>
    <property type="match status" value="1"/>
</dbReference>
<gene>
    <name evidence="3" type="ORF">FY036_07530</name>
</gene>
<dbReference type="InterPro" id="IPR035093">
    <property type="entry name" value="RelE/ParE_toxin_dom_sf"/>
</dbReference>
<dbReference type="PANTHER" id="PTHR33755:SF6">
    <property type="entry name" value="PLASMID STABILIZATION SYSTEM PROTEIN"/>
    <property type="match status" value="1"/>
</dbReference>
<dbReference type="OrthoDB" id="9798046at2"/>
<dbReference type="AlphaFoldDB" id="A0A5D4H3N6"/>
<evidence type="ECO:0000256" key="1">
    <source>
        <dbReference type="ARBA" id="ARBA00006226"/>
    </source>
</evidence>